<gene>
    <name evidence="2" type="ORF">ORAREDHAP_LOCUS285</name>
</gene>
<evidence type="ECO:0000313" key="3">
    <source>
        <dbReference type="Proteomes" id="UP000507245"/>
    </source>
</evidence>
<name>A0A6J5VW80_PRUAR</name>
<keyword evidence="3" id="KW-1185">Reference proteome</keyword>
<feature type="domain" description="DUF4283" evidence="1">
    <location>
        <begin position="103"/>
        <end position="174"/>
    </location>
</feature>
<dbReference type="InterPro" id="IPR025558">
    <property type="entry name" value="DUF4283"/>
</dbReference>
<organism evidence="2 3">
    <name type="scientific">Prunus armeniaca</name>
    <name type="common">Apricot</name>
    <name type="synonym">Armeniaca vulgaris</name>
    <dbReference type="NCBI Taxonomy" id="36596"/>
    <lineage>
        <taxon>Eukaryota</taxon>
        <taxon>Viridiplantae</taxon>
        <taxon>Streptophyta</taxon>
        <taxon>Embryophyta</taxon>
        <taxon>Tracheophyta</taxon>
        <taxon>Spermatophyta</taxon>
        <taxon>Magnoliopsida</taxon>
        <taxon>eudicotyledons</taxon>
        <taxon>Gunneridae</taxon>
        <taxon>Pentapetalae</taxon>
        <taxon>rosids</taxon>
        <taxon>fabids</taxon>
        <taxon>Rosales</taxon>
        <taxon>Rosaceae</taxon>
        <taxon>Amygdaloideae</taxon>
        <taxon>Amygdaleae</taxon>
        <taxon>Prunus</taxon>
    </lineage>
</organism>
<sequence>MDLIKLARTDVLPTLHPTPPVSSTGWLGFLGDCLWLTAAYGGTIVQAGFGCCLRLTEGSIEWMMAAVDDLVPGLTSSLAISEYESVEVVRLEDLGNLKAERVLLVGKLLTSKAFHKEALFGTLKRIWHTREEFTAVPLNDPKRFLFSFKSDFDRKKVMRGSPWTFDRALLLLTSTDGEVDPMSVSVDS</sequence>
<accession>A0A6J5VW80</accession>
<dbReference type="EMBL" id="CAEKKB010000001">
    <property type="protein sequence ID" value="CAB4292142.1"/>
    <property type="molecule type" value="Genomic_DNA"/>
</dbReference>
<proteinExistence type="predicted"/>
<evidence type="ECO:0000259" key="1">
    <source>
        <dbReference type="Pfam" id="PF14111"/>
    </source>
</evidence>
<dbReference type="Pfam" id="PF14111">
    <property type="entry name" value="DUF4283"/>
    <property type="match status" value="1"/>
</dbReference>
<evidence type="ECO:0000313" key="2">
    <source>
        <dbReference type="EMBL" id="CAB4292142.1"/>
    </source>
</evidence>
<dbReference type="Proteomes" id="UP000507245">
    <property type="component" value="Unassembled WGS sequence"/>
</dbReference>
<dbReference type="AlphaFoldDB" id="A0A6J5VW80"/>
<dbReference type="OrthoDB" id="1750606at2759"/>
<protein>
    <recommendedName>
        <fullName evidence="1">DUF4283 domain-containing protein</fullName>
    </recommendedName>
</protein>
<reference evidence="3" key="1">
    <citation type="journal article" date="2020" name="Genome Biol.">
        <title>Gamete binning: chromosome-level and haplotype-resolved genome assembly enabled by high-throughput single-cell sequencing of gamete genomes.</title>
        <authorList>
            <person name="Campoy J.A."/>
            <person name="Sun H."/>
            <person name="Goel M."/>
            <person name="Jiao W.-B."/>
            <person name="Folz-Donahue K."/>
            <person name="Wang N."/>
            <person name="Rubio M."/>
            <person name="Liu C."/>
            <person name="Kukat C."/>
            <person name="Ruiz D."/>
            <person name="Huettel B."/>
            <person name="Schneeberger K."/>
        </authorList>
    </citation>
    <scope>NUCLEOTIDE SEQUENCE [LARGE SCALE GENOMIC DNA]</scope>
    <source>
        <strain evidence="3">cv. Rojo Pasion</strain>
    </source>
</reference>